<gene>
    <name evidence="1" type="ORF">AFUB_039650</name>
</gene>
<protein>
    <submittedName>
        <fullName evidence="1">Uncharacterized protein</fullName>
    </submittedName>
</protein>
<name>B0XY50_ASPFC</name>
<organism evidence="1 2">
    <name type="scientific">Aspergillus fumigatus (strain CBS 144.89 / FGSC A1163 / CEA10)</name>
    <name type="common">Neosartorya fumigata</name>
    <dbReference type="NCBI Taxonomy" id="451804"/>
    <lineage>
        <taxon>Eukaryota</taxon>
        <taxon>Fungi</taxon>
        <taxon>Dikarya</taxon>
        <taxon>Ascomycota</taxon>
        <taxon>Pezizomycotina</taxon>
        <taxon>Eurotiomycetes</taxon>
        <taxon>Eurotiomycetidae</taxon>
        <taxon>Eurotiales</taxon>
        <taxon>Aspergillaceae</taxon>
        <taxon>Aspergillus</taxon>
        <taxon>Aspergillus subgen. Fumigati</taxon>
    </lineage>
</organism>
<dbReference type="Proteomes" id="UP000001699">
    <property type="component" value="Unassembled WGS sequence"/>
</dbReference>
<dbReference type="AlphaFoldDB" id="B0XY50"/>
<accession>B0XY50</accession>
<evidence type="ECO:0000313" key="1">
    <source>
        <dbReference type="EMBL" id="EDP52796.1"/>
    </source>
</evidence>
<sequence>MIYSYYGSQAMVYGPPGKAGGRHWSLGGPVRNMEDDRLSLTWQRRFIGFDALSSVWIG</sequence>
<dbReference type="VEuPathDB" id="FungiDB:AFUB_039650"/>
<evidence type="ECO:0000313" key="2">
    <source>
        <dbReference type="Proteomes" id="UP000001699"/>
    </source>
</evidence>
<dbReference type="HOGENOM" id="CLU_2978715_0_0_1"/>
<proteinExistence type="predicted"/>
<reference evidence="1 2" key="1">
    <citation type="journal article" date="2008" name="PLoS Genet.">
        <title>Genomic islands in the pathogenic filamentous fungus Aspergillus fumigatus.</title>
        <authorList>
            <person name="Fedorova N.D."/>
            <person name="Khaldi N."/>
            <person name="Joardar V.S."/>
            <person name="Maiti R."/>
            <person name="Amedeo P."/>
            <person name="Anderson M.J."/>
            <person name="Crabtree J."/>
            <person name="Silva J.C."/>
            <person name="Badger J.H."/>
            <person name="Albarraq A."/>
            <person name="Angiuoli S."/>
            <person name="Bussey H."/>
            <person name="Bowyer P."/>
            <person name="Cotty P.J."/>
            <person name="Dyer P.S."/>
            <person name="Egan A."/>
            <person name="Galens K."/>
            <person name="Fraser-Liggett C.M."/>
            <person name="Haas B.J."/>
            <person name="Inman J.M."/>
            <person name="Kent R."/>
            <person name="Lemieux S."/>
            <person name="Malavazi I."/>
            <person name="Orvis J."/>
            <person name="Roemer T."/>
            <person name="Ronning C.M."/>
            <person name="Sundaram J.P."/>
            <person name="Sutton G."/>
            <person name="Turner G."/>
            <person name="Venter J.C."/>
            <person name="White O.R."/>
            <person name="Whitty B.R."/>
            <person name="Youngman P."/>
            <person name="Wolfe K.H."/>
            <person name="Goldman G.H."/>
            <person name="Wortman J.R."/>
            <person name="Jiang B."/>
            <person name="Denning D.W."/>
            <person name="Nierman W.C."/>
        </authorList>
    </citation>
    <scope>NUCLEOTIDE SEQUENCE [LARGE SCALE GENOMIC DNA]</scope>
    <source>
        <strain evidence="2">CBS 144.89 / FGSC A1163 / CEA10</strain>
    </source>
</reference>
<keyword evidence="2" id="KW-1185">Reference proteome</keyword>
<dbReference type="EMBL" id="DS499596">
    <property type="protein sequence ID" value="EDP52796.1"/>
    <property type="molecule type" value="Genomic_DNA"/>
</dbReference>